<protein>
    <submittedName>
        <fullName evidence="3">Uncharacterized protein</fullName>
    </submittedName>
</protein>
<evidence type="ECO:0000313" key="3">
    <source>
        <dbReference type="EMBL" id="QRV16020.1"/>
    </source>
</evidence>
<keyword evidence="2" id="KW-0472">Membrane</keyword>
<sequence length="277" mass="31061">MNLLTPLQSLSVDLSLTNVLQIALSALLAGLYYLMYRAQKKQTEIQETQSQIMEWQTQLMAAEHQPELVTEGKIDAEENTVSVTLSNIGEGRARELGIVCYTFYKDKRGYWMPFSMEVLDFVIGPVKTPLNRITRTTKVDVAGESMPVNIGSHPDPSPLENGLEAKEEKIRFKGELKQEIKSRSPSMTVDFTGSVDQMIQEWDVDEIGFDLYVTYTDIVGQEHSTHISSCKDVRVENGMVLSDALDQGEDIDQPLLNLVPDSAKTKVEKYFDEATSA</sequence>
<keyword evidence="2" id="KW-1133">Transmembrane helix</keyword>
<organism evidence="3 4">
    <name type="scientific">Haloterrigena salifodinae</name>
    <dbReference type="NCBI Taxonomy" id="2675099"/>
    <lineage>
        <taxon>Archaea</taxon>
        <taxon>Methanobacteriati</taxon>
        <taxon>Methanobacteriota</taxon>
        <taxon>Stenosarchaea group</taxon>
        <taxon>Halobacteria</taxon>
        <taxon>Halobacteriales</taxon>
        <taxon>Natrialbaceae</taxon>
        <taxon>Haloterrigena</taxon>
    </lineage>
</organism>
<evidence type="ECO:0000313" key="4">
    <source>
        <dbReference type="Proteomes" id="UP000637819"/>
    </source>
</evidence>
<dbReference type="KEGG" id="hsal:JMJ58_03735"/>
<gene>
    <name evidence="3" type="ORF">JMJ58_03735</name>
</gene>
<dbReference type="AlphaFoldDB" id="A0A8T8E3G7"/>
<dbReference type="RefSeq" id="WP_204748403.1">
    <property type="nucleotide sequence ID" value="NZ_CP069188.1"/>
</dbReference>
<evidence type="ECO:0000256" key="2">
    <source>
        <dbReference type="SAM" id="Phobius"/>
    </source>
</evidence>
<evidence type="ECO:0000256" key="1">
    <source>
        <dbReference type="SAM" id="Coils"/>
    </source>
</evidence>
<dbReference type="Proteomes" id="UP000637819">
    <property type="component" value="Chromosome"/>
</dbReference>
<feature type="transmembrane region" description="Helical" evidence="2">
    <location>
        <begin position="20"/>
        <end position="36"/>
    </location>
</feature>
<accession>A0A8T8E3G7</accession>
<keyword evidence="4" id="KW-1185">Reference proteome</keyword>
<dbReference type="EMBL" id="CP069188">
    <property type="protein sequence ID" value="QRV16020.1"/>
    <property type="molecule type" value="Genomic_DNA"/>
</dbReference>
<dbReference type="OrthoDB" id="378342at2157"/>
<proteinExistence type="predicted"/>
<dbReference type="GeneID" id="62874205"/>
<keyword evidence="2" id="KW-0812">Transmembrane</keyword>
<name>A0A8T8E3G7_9EURY</name>
<reference evidence="3 4" key="1">
    <citation type="submission" date="2021-01" db="EMBL/GenBank/DDBJ databases">
        <title>Genome Sequence and Methylation Pattern of Haloterrigena salifodinae BOL5-1, An Extremely Halophilic Archaeon from a Bolivian Salt Mine.</title>
        <authorList>
            <person name="DasSarma P."/>
            <person name="Anton B.P."/>
            <person name="DasSarma S.L."/>
            <person name="von Ehrenheim H.A.L."/>
            <person name="Martinez F.L."/>
            <person name="Guzman D."/>
            <person name="Roberts R.J."/>
            <person name="DasSarma S."/>
        </authorList>
    </citation>
    <scope>NUCLEOTIDE SEQUENCE [LARGE SCALE GENOMIC DNA]</scope>
    <source>
        <strain evidence="3 4">BOL5-1</strain>
    </source>
</reference>
<keyword evidence="1" id="KW-0175">Coiled coil</keyword>
<feature type="coiled-coil region" evidence="1">
    <location>
        <begin position="38"/>
        <end position="65"/>
    </location>
</feature>